<protein>
    <submittedName>
        <fullName evidence="2">Copper chaperone PCu(A)C</fullName>
    </submittedName>
</protein>
<dbReference type="Pfam" id="PF04314">
    <property type="entry name" value="PCuAC"/>
    <property type="match status" value="1"/>
</dbReference>
<evidence type="ECO:0000256" key="1">
    <source>
        <dbReference type="SAM" id="SignalP"/>
    </source>
</evidence>
<dbReference type="RefSeq" id="WP_176951503.1">
    <property type="nucleotide sequence ID" value="NZ_JABXYK010000014.1"/>
</dbReference>
<accession>A0ABX2QID1</accession>
<name>A0ABX2QID1_9HYPH</name>
<keyword evidence="3" id="KW-1185">Reference proteome</keyword>
<dbReference type="InterPro" id="IPR036182">
    <property type="entry name" value="PCuAC_sf"/>
</dbReference>
<dbReference type="Gene3D" id="2.60.40.1890">
    <property type="entry name" value="PCu(A)C copper chaperone"/>
    <property type="match status" value="1"/>
</dbReference>
<dbReference type="InterPro" id="IPR058248">
    <property type="entry name" value="Lxx211020-like"/>
</dbReference>
<evidence type="ECO:0000313" key="3">
    <source>
        <dbReference type="Proteomes" id="UP000659172"/>
    </source>
</evidence>
<dbReference type="InterPro" id="IPR007410">
    <property type="entry name" value="LpqE-like"/>
</dbReference>
<feature type="signal peptide" evidence="1">
    <location>
        <begin position="1"/>
        <end position="23"/>
    </location>
</feature>
<dbReference type="PANTHER" id="PTHR36302">
    <property type="entry name" value="BLR7088 PROTEIN"/>
    <property type="match status" value="1"/>
</dbReference>
<dbReference type="EMBL" id="JABXYK010000014">
    <property type="protein sequence ID" value="NVP57535.1"/>
    <property type="molecule type" value="Genomic_DNA"/>
</dbReference>
<organism evidence="2 3">
    <name type="scientific">Mycoplana rhizolycopersici</name>
    <dbReference type="NCBI Taxonomy" id="2746702"/>
    <lineage>
        <taxon>Bacteria</taxon>
        <taxon>Pseudomonadati</taxon>
        <taxon>Pseudomonadota</taxon>
        <taxon>Alphaproteobacteria</taxon>
        <taxon>Hyphomicrobiales</taxon>
        <taxon>Rhizobiaceae</taxon>
        <taxon>Mycoplana</taxon>
    </lineage>
</organism>
<gene>
    <name evidence="2" type="ORF">HV823_19940</name>
</gene>
<dbReference type="PANTHER" id="PTHR36302:SF1">
    <property type="entry name" value="COPPER CHAPERONE PCU(A)C"/>
    <property type="match status" value="1"/>
</dbReference>
<dbReference type="Proteomes" id="UP000659172">
    <property type="component" value="Unassembled WGS sequence"/>
</dbReference>
<reference evidence="2 3" key="1">
    <citation type="submission" date="2020-06" db="EMBL/GenBank/DDBJ databases">
        <title>Rhizobium sp.nov. isolated from the tomato plant.</title>
        <authorList>
            <person name="Thin K.K."/>
            <person name="Zhang X."/>
            <person name="He S."/>
        </authorList>
    </citation>
    <scope>NUCLEOTIDE SEQUENCE [LARGE SCALE GENOMIC DNA]</scope>
    <source>
        <strain evidence="2 3">DBTS2</strain>
    </source>
</reference>
<proteinExistence type="predicted"/>
<sequence>MKSLAHFLLAALLLVLPVSGAAAHEYKAGNLQIHHPAAKATLPGQPVGGGFFTIINNGGDPDRLVSITSPVSDDVQLHTMTMENDVMQMRRLADGIDVPAGGTVKLEPGGLHVMFMGIKAPFKEGESFPATLNFEKAGPVDVQFNVEAFRPASQGEAGGDTHKAH</sequence>
<dbReference type="SUPFAM" id="SSF110087">
    <property type="entry name" value="DR1885-like metal-binding protein"/>
    <property type="match status" value="1"/>
</dbReference>
<comment type="caution">
    <text evidence="2">The sequence shown here is derived from an EMBL/GenBank/DDBJ whole genome shotgun (WGS) entry which is preliminary data.</text>
</comment>
<feature type="chain" id="PRO_5047505389" evidence="1">
    <location>
        <begin position="24"/>
        <end position="165"/>
    </location>
</feature>
<keyword evidence="1" id="KW-0732">Signal</keyword>
<evidence type="ECO:0000313" key="2">
    <source>
        <dbReference type="EMBL" id="NVP57535.1"/>
    </source>
</evidence>